<evidence type="ECO:0000313" key="13">
    <source>
        <dbReference type="EMBL" id="KAJ8025446.1"/>
    </source>
</evidence>
<keyword evidence="14" id="KW-1185">Reference proteome</keyword>
<dbReference type="InterPro" id="IPR036443">
    <property type="entry name" value="Znf_RanBP2_sf"/>
</dbReference>
<dbReference type="EMBL" id="JAIZAY010000017">
    <property type="protein sequence ID" value="KAJ8025446.1"/>
    <property type="molecule type" value="Genomic_DNA"/>
</dbReference>
<dbReference type="PANTHER" id="PTHR13367:SF28">
    <property type="entry name" value="UBIQUITIN THIOESTERASE ZRANB1"/>
    <property type="match status" value="1"/>
</dbReference>
<evidence type="ECO:0000256" key="8">
    <source>
        <dbReference type="ARBA" id="ARBA00022807"/>
    </source>
</evidence>
<dbReference type="GO" id="GO:0007010">
    <property type="term" value="P:cytoskeleton organization"/>
    <property type="evidence" value="ECO:0007669"/>
    <property type="project" value="TreeGrafter"/>
</dbReference>
<dbReference type="GO" id="GO:0071947">
    <property type="term" value="P:protein deubiquitination involved in ubiquitin-dependent protein catabolic process"/>
    <property type="evidence" value="ECO:0007669"/>
    <property type="project" value="TreeGrafter"/>
</dbReference>
<keyword evidence="3" id="KW-0645">Protease</keyword>
<comment type="catalytic activity">
    <reaction evidence="1">
        <text>Thiol-dependent hydrolysis of ester, thioester, amide, peptide and isopeptide bonds formed by the C-terminal Gly of ubiquitin (a 76-residue protein attached to proteins as an intracellular targeting signal).</text>
        <dbReference type="EC" id="3.4.19.12"/>
    </reaction>
</comment>
<evidence type="ECO:0000256" key="9">
    <source>
        <dbReference type="ARBA" id="ARBA00022833"/>
    </source>
</evidence>
<dbReference type="Proteomes" id="UP001152320">
    <property type="component" value="Chromosome 17"/>
</dbReference>
<dbReference type="SUPFAM" id="SSF90209">
    <property type="entry name" value="Ran binding protein zinc finger-like"/>
    <property type="match status" value="2"/>
</dbReference>
<dbReference type="Pfam" id="PF00641">
    <property type="entry name" value="Zn_ribbon_RanBP"/>
    <property type="match status" value="3"/>
</dbReference>
<dbReference type="PANTHER" id="PTHR13367">
    <property type="entry name" value="UBIQUITIN THIOESTERASE"/>
    <property type="match status" value="1"/>
</dbReference>
<feature type="region of interest" description="Disordered" evidence="11">
    <location>
        <begin position="192"/>
        <end position="211"/>
    </location>
</feature>
<dbReference type="GO" id="GO:0005737">
    <property type="term" value="C:cytoplasm"/>
    <property type="evidence" value="ECO:0007669"/>
    <property type="project" value="TreeGrafter"/>
</dbReference>
<keyword evidence="7" id="KW-0378">Hydrolase</keyword>
<organism evidence="13 14">
    <name type="scientific">Holothuria leucospilota</name>
    <name type="common">Black long sea cucumber</name>
    <name type="synonym">Mertensiothuria leucospilota</name>
    <dbReference type="NCBI Taxonomy" id="206669"/>
    <lineage>
        <taxon>Eukaryota</taxon>
        <taxon>Metazoa</taxon>
        <taxon>Echinodermata</taxon>
        <taxon>Eleutherozoa</taxon>
        <taxon>Echinozoa</taxon>
        <taxon>Holothuroidea</taxon>
        <taxon>Aspidochirotacea</taxon>
        <taxon>Aspidochirotida</taxon>
        <taxon>Holothuriidae</taxon>
        <taxon>Holothuria</taxon>
    </lineage>
</organism>
<keyword evidence="9" id="KW-0862">Zinc</keyword>
<dbReference type="Gene3D" id="4.10.1060.10">
    <property type="entry name" value="Zinc finger, RanBP2-type"/>
    <property type="match status" value="3"/>
</dbReference>
<evidence type="ECO:0000256" key="4">
    <source>
        <dbReference type="ARBA" id="ARBA00022723"/>
    </source>
</evidence>
<proteinExistence type="predicted"/>
<feature type="domain" description="RanBP2-type" evidence="12">
    <location>
        <begin position="73"/>
        <end position="102"/>
    </location>
</feature>
<dbReference type="InterPro" id="IPR001876">
    <property type="entry name" value="Znf_RanBP2"/>
</dbReference>
<comment type="caution">
    <text evidence="13">The sequence shown here is derived from an EMBL/GenBank/DDBJ whole genome shotgun (WGS) entry which is preliminary data.</text>
</comment>
<evidence type="ECO:0000256" key="7">
    <source>
        <dbReference type="ARBA" id="ARBA00022801"/>
    </source>
</evidence>
<evidence type="ECO:0000256" key="6">
    <source>
        <dbReference type="ARBA" id="ARBA00022786"/>
    </source>
</evidence>
<dbReference type="PROSITE" id="PS01358">
    <property type="entry name" value="ZF_RANBP2_1"/>
    <property type="match status" value="3"/>
</dbReference>
<keyword evidence="8" id="KW-0788">Thiol protease</keyword>
<dbReference type="GO" id="GO:0004843">
    <property type="term" value="F:cysteine-type deubiquitinase activity"/>
    <property type="evidence" value="ECO:0007669"/>
    <property type="project" value="UniProtKB-EC"/>
</dbReference>
<evidence type="ECO:0000313" key="14">
    <source>
        <dbReference type="Proteomes" id="UP001152320"/>
    </source>
</evidence>
<name>A0A9Q1BF42_HOLLE</name>
<accession>A0A9Q1BF42</accession>
<feature type="domain" description="RanBP2-type" evidence="12">
    <location>
        <begin position="141"/>
        <end position="170"/>
    </location>
</feature>
<dbReference type="GO" id="GO:0030177">
    <property type="term" value="P:positive regulation of Wnt signaling pathway"/>
    <property type="evidence" value="ECO:0007669"/>
    <property type="project" value="TreeGrafter"/>
</dbReference>
<dbReference type="GO" id="GO:0070530">
    <property type="term" value="F:K63-linked polyubiquitin modification-dependent protein binding"/>
    <property type="evidence" value="ECO:0007669"/>
    <property type="project" value="TreeGrafter"/>
</dbReference>
<dbReference type="GO" id="GO:1990168">
    <property type="term" value="P:protein K33-linked deubiquitination"/>
    <property type="evidence" value="ECO:0007669"/>
    <property type="project" value="TreeGrafter"/>
</dbReference>
<dbReference type="GO" id="GO:0005634">
    <property type="term" value="C:nucleus"/>
    <property type="evidence" value="ECO:0007669"/>
    <property type="project" value="TreeGrafter"/>
</dbReference>
<dbReference type="PROSITE" id="PS50199">
    <property type="entry name" value="ZF_RANBP2_2"/>
    <property type="match status" value="3"/>
</dbReference>
<dbReference type="SMART" id="SM00547">
    <property type="entry name" value="ZnF_RBZ"/>
    <property type="match status" value="3"/>
</dbReference>
<gene>
    <name evidence="13" type="ORF">HOLleu_33002</name>
</gene>
<dbReference type="AlphaFoldDB" id="A0A9Q1BF42"/>
<keyword evidence="4" id="KW-0479">Metal-binding</keyword>
<keyword evidence="6" id="KW-0833">Ubl conjugation pathway</keyword>
<evidence type="ECO:0000256" key="2">
    <source>
        <dbReference type="ARBA" id="ARBA00012759"/>
    </source>
</evidence>
<evidence type="ECO:0000256" key="11">
    <source>
        <dbReference type="SAM" id="MobiDB-lite"/>
    </source>
</evidence>
<dbReference type="GO" id="GO:0035523">
    <property type="term" value="P:protein K29-linked deubiquitination"/>
    <property type="evidence" value="ECO:0007669"/>
    <property type="project" value="TreeGrafter"/>
</dbReference>
<dbReference type="GO" id="GO:0008270">
    <property type="term" value="F:zinc ion binding"/>
    <property type="evidence" value="ECO:0007669"/>
    <property type="project" value="UniProtKB-KW"/>
</dbReference>
<sequence length="379" mass="41561">MSEVATHKWRCDYCTYLNWPKALKCTLCQAPRPVQLITPAVSSENVPALISPDNNAQRSSLIVRTNDAGSSPSASTWQCKSCTYLNWARSPKCTICKSPRLPGPLANENTRGRTPARSRTPQIVDNSQAINNDRNRVICQSAKKWTCTACTYENWPKAKKCVICMTGRGRLSPDTVSSAASPQLIAENIRNVDASASKSPPTSPPRSPASAIENATVGATSVHAQSHGTINVETDKNSKQHCRRLRKSDYLFLQACVGVVDNNPPAVETYISSGGNPTRQLTRDEVAILNRPSAFDVGLTLVHLAIRFKREDLLASMLSFEVTGHSVKRPPSQVCPDLSADIRKEIAISLRQRKGDFPCYFVTDILTFILPGKLNSCHL</sequence>
<evidence type="ECO:0000256" key="3">
    <source>
        <dbReference type="ARBA" id="ARBA00022670"/>
    </source>
</evidence>
<evidence type="ECO:0000256" key="5">
    <source>
        <dbReference type="ARBA" id="ARBA00022771"/>
    </source>
</evidence>
<protein>
    <recommendedName>
        <fullName evidence="2">ubiquitinyl hydrolase 1</fullName>
        <ecNumber evidence="2">3.4.19.12</ecNumber>
    </recommendedName>
</protein>
<evidence type="ECO:0000259" key="12">
    <source>
        <dbReference type="PROSITE" id="PS50199"/>
    </source>
</evidence>
<dbReference type="EC" id="3.4.19.12" evidence="2"/>
<reference evidence="13" key="1">
    <citation type="submission" date="2021-10" db="EMBL/GenBank/DDBJ databases">
        <title>Tropical sea cucumber genome reveals ecological adaptation and Cuvierian tubules defense mechanism.</title>
        <authorList>
            <person name="Chen T."/>
        </authorList>
    </citation>
    <scope>NUCLEOTIDE SEQUENCE</scope>
    <source>
        <strain evidence="13">Nanhai2018</strain>
        <tissue evidence="13">Muscle</tissue>
    </source>
</reference>
<dbReference type="Gene3D" id="1.25.40.560">
    <property type="match status" value="1"/>
</dbReference>
<dbReference type="InterPro" id="IPR041294">
    <property type="entry name" value="AnkUBD"/>
</dbReference>
<evidence type="ECO:0000256" key="10">
    <source>
        <dbReference type="PROSITE-ProRule" id="PRU00322"/>
    </source>
</evidence>
<dbReference type="GO" id="GO:0016477">
    <property type="term" value="P:cell migration"/>
    <property type="evidence" value="ECO:0007669"/>
    <property type="project" value="TreeGrafter"/>
</dbReference>
<dbReference type="Pfam" id="PF18418">
    <property type="entry name" value="AnkUBD"/>
    <property type="match status" value="1"/>
</dbReference>
<keyword evidence="5 10" id="KW-0863">Zinc-finger</keyword>
<feature type="domain" description="RanBP2-type" evidence="12">
    <location>
        <begin position="5"/>
        <end position="34"/>
    </location>
</feature>
<dbReference type="OrthoDB" id="6275030at2759"/>
<evidence type="ECO:0000256" key="1">
    <source>
        <dbReference type="ARBA" id="ARBA00000707"/>
    </source>
</evidence>
<dbReference type="InterPro" id="IPR051346">
    <property type="entry name" value="OTU_Deubiquitinase"/>
</dbReference>